<comment type="caution">
    <text evidence="1">The sequence shown here is derived from an EMBL/GenBank/DDBJ whole genome shotgun (WGS) entry which is preliminary data.</text>
</comment>
<proteinExistence type="predicted"/>
<reference evidence="1 2" key="1">
    <citation type="submission" date="2021-06" db="EMBL/GenBank/DDBJ databases">
        <title>Caerostris extrusa draft genome.</title>
        <authorList>
            <person name="Kono N."/>
            <person name="Arakawa K."/>
        </authorList>
    </citation>
    <scope>NUCLEOTIDE SEQUENCE [LARGE SCALE GENOMIC DNA]</scope>
</reference>
<gene>
    <name evidence="1" type="ORF">CEXT_577431</name>
</gene>
<sequence length="121" mass="13296">MRVPLVPEGCLPVIPPCMICIRRSLHHTKEDHAVDNVVGTRICTKITERPFVSPFCIVWAVCFPYLPNEQRGLLSPGQLNPCSEIWAAASNLDKHSSPTPMGPNDAIILPSLCASLSWSSF</sequence>
<evidence type="ECO:0000313" key="2">
    <source>
        <dbReference type="Proteomes" id="UP001054945"/>
    </source>
</evidence>
<evidence type="ECO:0000313" key="1">
    <source>
        <dbReference type="EMBL" id="GIY20626.1"/>
    </source>
</evidence>
<organism evidence="1 2">
    <name type="scientific">Caerostris extrusa</name>
    <name type="common">Bark spider</name>
    <name type="synonym">Caerostris bankana</name>
    <dbReference type="NCBI Taxonomy" id="172846"/>
    <lineage>
        <taxon>Eukaryota</taxon>
        <taxon>Metazoa</taxon>
        <taxon>Ecdysozoa</taxon>
        <taxon>Arthropoda</taxon>
        <taxon>Chelicerata</taxon>
        <taxon>Arachnida</taxon>
        <taxon>Araneae</taxon>
        <taxon>Araneomorphae</taxon>
        <taxon>Entelegynae</taxon>
        <taxon>Araneoidea</taxon>
        <taxon>Araneidae</taxon>
        <taxon>Caerostris</taxon>
    </lineage>
</organism>
<dbReference type="Proteomes" id="UP001054945">
    <property type="component" value="Unassembled WGS sequence"/>
</dbReference>
<accession>A0AAV4RI65</accession>
<protein>
    <submittedName>
        <fullName evidence="1">Uncharacterized protein</fullName>
    </submittedName>
</protein>
<dbReference type="EMBL" id="BPLR01007915">
    <property type="protein sequence ID" value="GIY20626.1"/>
    <property type="molecule type" value="Genomic_DNA"/>
</dbReference>
<dbReference type="AlphaFoldDB" id="A0AAV4RI65"/>
<name>A0AAV4RI65_CAEEX</name>
<keyword evidence="2" id="KW-1185">Reference proteome</keyword>